<feature type="domain" description="DUF5689" evidence="2">
    <location>
        <begin position="39"/>
        <end position="284"/>
    </location>
</feature>
<sequence length="474" mass="51599">MKNLKLILTVGLLSALVGCVNGDDYGSPDLSGECVDITATKTVQEIATLANATAQQYTNDDFIEAYVTSSDEGGNFYKSISLISLDGNKGFTMPVDAYNLYTKFEPGRKVTINMKNRHFHNNSQIASLEIGSLYNNDTPDNPSDDRVGRISGVEYENVINRSCTKVDEETIVKRMTIAQAKNNLNTNMLIEFDAVQFTDGSVGGKYYDDNYPALNFTSPTYPSNIGGATNHEIIDQSGNRIFVRVSEFANFSGNQIPALSGKIRGVLTKYNSDFQFMVRTINDVNLTNPRFDSSPPIGGSAIVYDATLNEPFTSYTTTNQRNFPKYINDAAVGSRYWERKVFGTPSNTYIQMSSFGGTPEANRSLFIVPVNMTAANTLSFETKAGFANGNVLKVYYTTNYVPGTQITSATLIDITSSFTISPGLPSGYPASFTPSGVYNIPAGVTGNGFFVFEYVGNGTGGPTTTMQLDNIVIN</sequence>
<evidence type="ECO:0000256" key="1">
    <source>
        <dbReference type="SAM" id="SignalP"/>
    </source>
</evidence>
<accession>A0ABU9I3R4</accession>
<organism evidence="3 4">
    <name type="scientific">Flavobacterium helocola</name>
    <dbReference type="NCBI Taxonomy" id="3139139"/>
    <lineage>
        <taxon>Bacteria</taxon>
        <taxon>Pseudomonadati</taxon>
        <taxon>Bacteroidota</taxon>
        <taxon>Flavobacteriia</taxon>
        <taxon>Flavobacteriales</taxon>
        <taxon>Flavobacteriaceae</taxon>
        <taxon>Flavobacterium</taxon>
    </lineage>
</organism>
<dbReference type="Proteomes" id="UP001393056">
    <property type="component" value="Unassembled WGS sequence"/>
</dbReference>
<reference evidence="3 4" key="1">
    <citation type="submission" date="2024-04" db="EMBL/GenBank/DDBJ databases">
        <title>Flavobacterium sp. DGU41 16S ribosomal RNA gene Genome sequencing and assembly.</title>
        <authorList>
            <person name="Park S."/>
        </authorList>
    </citation>
    <scope>NUCLEOTIDE SEQUENCE [LARGE SCALE GENOMIC DNA]</scope>
    <source>
        <strain evidence="3 4">DGU41</strain>
    </source>
</reference>
<evidence type="ECO:0000313" key="3">
    <source>
        <dbReference type="EMBL" id="MEL1247040.1"/>
    </source>
</evidence>
<protein>
    <submittedName>
        <fullName evidence="3">DUF5689 domain-containing protein</fullName>
    </submittedName>
</protein>
<feature type="chain" id="PRO_5047260712" evidence="1">
    <location>
        <begin position="23"/>
        <end position="474"/>
    </location>
</feature>
<evidence type="ECO:0000259" key="2">
    <source>
        <dbReference type="Pfam" id="PF18942"/>
    </source>
</evidence>
<name>A0ABU9I3R4_9FLAO</name>
<keyword evidence="4" id="KW-1185">Reference proteome</keyword>
<dbReference type="EMBL" id="JBBYHT010000001">
    <property type="protein sequence ID" value="MEL1247040.1"/>
    <property type="molecule type" value="Genomic_DNA"/>
</dbReference>
<dbReference type="PROSITE" id="PS51257">
    <property type="entry name" value="PROKAR_LIPOPROTEIN"/>
    <property type="match status" value="1"/>
</dbReference>
<dbReference type="Pfam" id="PF18942">
    <property type="entry name" value="DUF5689"/>
    <property type="match status" value="1"/>
</dbReference>
<proteinExistence type="predicted"/>
<gene>
    <name evidence="3" type="ORF">AAEO58_03200</name>
</gene>
<comment type="caution">
    <text evidence="3">The sequence shown here is derived from an EMBL/GenBank/DDBJ whole genome shotgun (WGS) entry which is preliminary data.</text>
</comment>
<feature type="signal peptide" evidence="1">
    <location>
        <begin position="1"/>
        <end position="22"/>
    </location>
</feature>
<keyword evidence="1" id="KW-0732">Signal</keyword>
<evidence type="ECO:0000313" key="4">
    <source>
        <dbReference type="Proteomes" id="UP001393056"/>
    </source>
</evidence>
<dbReference type="InterPro" id="IPR043744">
    <property type="entry name" value="DUF5689"/>
</dbReference>
<dbReference type="RefSeq" id="WP_341681872.1">
    <property type="nucleotide sequence ID" value="NZ_JBBYHT010000001.1"/>
</dbReference>